<dbReference type="PROSITE" id="PS51724">
    <property type="entry name" value="SPOR"/>
    <property type="match status" value="1"/>
</dbReference>
<evidence type="ECO:0000256" key="2">
    <source>
        <dbReference type="SAM" id="Phobius"/>
    </source>
</evidence>
<dbReference type="PANTHER" id="PTHR38687:SF1">
    <property type="entry name" value="CELL DIVISION PROTEIN DEDD"/>
    <property type="match status" value="1"/>
</dbReference>
<dbReference type="Gene3D" id="3.30.70.1070">
    <property type="entry name" value="Sporulation related repeat"/>
    <property type="match status" value="1"/>
</dbReference>
<reference evidence="4 5" key="1">
    <citation type="submission" date="2023-02" db="EMBL/GenBank/DDBJ databases">
        <title>Bacterial whole genomic sequence of Curvibacter sp. HBC61.</title>
        <authorList>
            <person name="Le V."/>
            <person name="Ko S.-R."/>
            <person name="Ahn C.-Y."/>
            <person name="Oh H.-M."/>
        </authorList>
    </citation>
    <scope>NUCLEOTIDE SEQUENCE [LARGE SCALE GENOMIC DNA]</scope>
    <source>
        <strain evidence="4 5">HBC61</strain>
    </source>
</reference>
<sequence length="303" mass="32467">MAFFKFRWPLGGASKGRDERPPASAQADSVEVLRRRARHRLIGSAVLVLAGVLGFPLLFDTQPRPVPIDIPIVIPDKNKTTPLAVPTPSPALSGIAPDEEVVAGSDRRDNRPESKTTVAAAEPRKDSVKPEPRAEAKPEAKAERKPEAKPEHKPEHKAEAKPEPRPEAKAEARPATRPDAKPEPKVEAKADSKPEPKADKAEAKSDDAARARALLEGKAAPEAAAADAARFIVQVGAFSDATKAREARLKLEKAGLKTYTQVVDTPDGKRIRVRVGPFAGKVEADKAAGRIKSLDLPASILTL</sequence>
<dbReference type="PANTHER" id="PTHR38687">
    <property type="entry name" value="CELL DIVISION PROTEIN DEDD-RELATED"/>
    <property type="match status" value="1"/>
</dbReference>
<comment type="caution">
    <text evidence="4">The sequence shown here is derived from an EMBL/GenBank/DDBJ whole genome shotgun (WGS) entry which is preliminary data.</text>
</comment>
<feature type="compositionally biased region" description="Basic and acidic residues" evidence="1">
    <location>
        <begin position="105"/>
        <end position="114"/>
    </location>
</feature>
<keyword evidence="2" id="KW-1133">Transmembrane helix</keyword>
<dbReference type="RefSeq" id="WP_273953244.1">
    <property type="nucleotide sequence ID" value="NZ_JAQSIP010000010.1"/>
</dbReference>
<dbReference type="InterPro" id="IPR036680">
    <property type="entry name" value="SPOR-like_sf"/>
</dbReference>
<gene>
    <name evidence="4" type="ORF">PSQ40_17855</name>
</gene>
<keyword evidence="5" id="KW-1185">Reference proteome</keyword>
<keyword evidence="2" id="KW-0812">Transmembrane</keyword>
<dbReference type="Pfam" id="PF05036">
    <property type="entry name" value="SPOR"/>
    <property type="match status" value="1"/>
</dbReference>
<evidence type="ECO:0000259" key="3">
    <source>
        <dbReference type="PROSITE" id="PS51724"/>
    </source>
</evidence>
<proteinExistence type="predicted"/>
<dbReference type="InterPro" id="IPR007730">
    <property type="entry name" value="SPOR-like_dom"/>
</dbReference>
<name>A0ABT5N2B7_9BURK</name>
<feature type="compositionally biased region" description="Basic and acidic residues" evidence="1">
    <location>
        <begin position="122"/>
        <end position="209"/>
    </location>
</feature>
<feature type="domain" description="SPOR" evidence="3">
    <location>
        <begin position="225"/>
        <end position="303"/>
    </location>
</feature>
<accession>A0ABT5N2B7</accession>
<dbReference type="SUPFAM" id="SSF110997">
    <property type="entry name" value="Sporulation related repeat"/>
    <property type="match status" value="1"/>
</dbReference>
<protein>
    <submittedName>
        <fullName evidence="4">SPOR domain-containing protein</fullName>
    </submittedName>
</protein>
<feature type="transmembrane region" description="Helical" evidence="2">
    <location>
        <begin position="41"/>
        <end position="59"/>
    </location>
</feature>
<keyword evidence="2" id="KW-0472">Membrane</keyword>
<dbReference type="InterPro" id="IPR052521">
    <property type="entry name" value="Cell_div_SPOR-domain"/>
</dbReference>
<dbReference type="Proteomes" id="UP001528673">
    <property type="component" value="Unassembled WGS sequence"/>
</dbReference>
<feature type="region of interest" description="Disordered" evidence="1">
    <location>
        <begin position="78"/>
        <end position="209"/>
    </location>
</feature>
<evidence type="ECO:0000256" key="1">
    <source>
        <dbReference type="SAM" id="MobiDB-lite"/>
    </source>
</evidence>
<evidence type="ECO:0000313" key="5">
    <source>
        <dbReference type="Proteomes" id="UP001528673"/>
    </source>
</evidence>
<organism evidence="4 5">
    <name type="scientific">Curvibacter cyanobacteriorum</name>
    <dbReference type="NCBI Taxonomy" id="3026422"/>
    <lineage>
        <taxon>Bacteria</taxon>
        <taxon>Pseudomonadati</taxon>
        <taxon>Pseudomonadota</taxon>
        <taxon>Betaproteobacteria</taxon>
        <taxon>Burkholderiales</taxon>
        <taxon>Comamonadaceae</taxon>
        <taxon>Curvibacter</taxon>
    </lineage>
</organism>
<dbReference type="EMBL" id="JAQSIP010000010">
    <property type="protein sequence ID" value="MDD0840449.1"/>
    <property type="molecule type" value="Genomic_DNA"/>
</dbReference>
<evidence type="ECO:0000313" key="4">
    <source>
        <dbReference type="EMBL" id="MDD0840449.1"/>
    </source>
</evidence>